<evidence type="ECO:0000313" key="9">
    <source>
        <dbReference type="Proteomes" id="UP000295351"/>
    </source>
</evidence>
<evidence type="ECO:0000256" key="5">
    <source>
        <dbReference type="ARBA" id="ARBA00022906"/>
    </source>
</evidence>
<evidence type="ECO:0000256" key="4">
    <source>
        <dbReference type="ARBA" id="ARBA00022840"/>
    </source>
</evidence>
<dbReference type="InterPro" id="IPR003593">
    <property type="entry name" value="AAA+_ATPase"/>
</dbReference>
<accession>A0A4R2CWG0</accession>
<dbReference type="Gene3D" id="3.40.50.300">
    <property type="entry name" value="P-loop containing nucleotide triphosphate hydrolases"/>
    <property type="match status" value="1"/>
</dbReference>
<sequence>MIEASNLTVERGGRTILQDYSITLDRGRTLAVLGANGVGKTTLISTLIGVLKPRSGRLRIGGQVGFVPQLFEAPFSYSALDIALMGRARHLGLFGAPGRRDYEITRHYLGLLGIHHLEPQAFNSLSGGQRQLVMIAQALASECELLVLDEPCAALDYKNQDKVLGLLEHLRQAHGMTIVFSTHMPQHAVEIASDVLLMTSGSSYICGPAANALSAENLTVLYDLPIARADFAGVGKHTYAPLFRHDGAHHDAG</sequence>
<keyword evidence="5" id="KW-0862">Zinc</keyword>
<dbReference type="PROSITE" id="PS50893">
    <property type="entry name" value="ABC_TRANSPORTER_2"/>
    <property type="match status" value="1"/>
</dbReference>
<dbReference type="SUPFAM" id="SSF52540">
    <property type="entry name" value="P-loop containing nucleoside triphosphate hydrolases"/>
    <property type="match status" value="1"/>
</dbReference>
<organism evidence="8 9">
    <name type="scientific">Shinella granuli</name>
    <dbReference type="NCBI Taxonomy" id="323621"/>
    <lineage>
        <taxon>Bacteria</taxon>
        <taxon>Pseudomonadati</taxon>
        <taxon>Pseudomonadota</taxon>
        <taxon>Alphaproteobacteria</taxon>
        <taxon>Hyphomicrobiales</taxon>
        <taxon>Rhizobiaceae</taxon>
        <taxon>Shinella</taxon>
    </lineage>
</organism>
<proteinExistence type="inferred from homology"/>
<keyword evidence="3" id="KW-0547">Nucleotide-binding</keyword>
<dbReference type="InterPro" id="IPR017871">
    <property type="entry name" value="ABC_transporter-like_CS"/>
</dbReference>
<evidence type="ECO:0000256" key="2">
    <source>
        <dbReference type="ARBA" id="ARBA00022448"/>
    </source>
</evidence>
<dbReference type="GO" id="GO:0016887">
    <property type="term" value="F:ATP hydrolysis activity"/>
    <property type="evidence" value="ECO:0007669"/>
    <property type="project" value="InterPro"/>
</dbReference>
<comment type="similarity">
    <text evidence="1">Belongs to the ABC transporter superfamily.</text>
</comment>
<keyword evidence="4 8" id="KW-0067">ATP-binding</keyword>
<evidence type="ECO:0000256" key="3">
    <source>
        <dbReference type="ARBA" id="ARBA00022741"/>
    </source>
</evidence>
<evidence type="ECO:0000256" key="6">
    <source>
        <dbReference type="ARBA" id="ARBA00023065"/>
    </source>
</evidence>
<evidence type="ECO:0000259" key="7">
    <source>
        <dbReference type="PROSITE" id="PS50893"/>
    </source>
</evidence>
<dbReference type="GO" id="GO:0005524">
    <property type="term" value="F:ATP binding"/>
    <property type="evidence" value="ECO:0007669"/>
    <property type="project" value="UniProtKB-KW"/>
</dbReference>
<name>A0A4R2CWG0_SHIGR</name>
<dbReference type="InterPro" id="IPR050153">
    <property type="entry name" value="Metal_Ion_Import_ABC"/>
</dbReference>
<dbReference type="PANTHER" id="PTHR42734:SF6">
    <property type="entry name" value="MOLYBDATE IMPORT ATP-BINDING PROTEIN MOLC"/>
    <property type="match status" value="1"/>
</dbReference>
<dbReference type="PANTHER" id="PTHR42734">
    <property type="entry name" value="METAL TRANSPORT SYSTEM ATP-BINDING PROTEIN TM_0124-RELATED"/>
    <property type="match status" value="1"/>
</dbReference>
<dbReference type="Pfam" id="PF00005">
    <property type="entry name" value="ABC_tran"/>
    <property type="match status" value="1"/>
</dbReference>
<keyword evidence="6" id="KW-0406">Ion transport</keyword>
<feature type="domain" description="ABC transporter" evidence="7">
    <location>
        <begin position="2"/>
        <end position="225"/>
    </location>
</feature>
<dbReference type="Proteomes" id="UP000295351">
    <property type="component" value="Unassembled WGS sequence"/>
</dbReference>
<dbReference type="GO" id="GO:0006829">
    <property type="term" value="P:zinc ion transport"/>
    <property type="evidence" value="ECO:0007669"/>
    <property type="project" value="UniProtKB-KW"/>
</dbReference>
<gene>
    <name evidence="8" type="ORF">EV665_1054</name>
</gene>
<evidence type="ECO:0000256" key="1">
    <source>
        <dbReference type="ARBA" id="ARBA00005417"/>
    </source>
</evidence>
<dbReference type="AlphaFoldDB" id="A0A4R2CWG0"/>
<comment type="caution">
    <text evidence="8">The sequence shown here is derived from an EMBL/GenBank/DDBJ whole genome shotgun (WGS) entry which is preliminary data.</text>
</comment>
<keyword evidence="9" id="KW-1185">Reference proteome</keyword>
<dbReference type="InterPro" id="IPR003439">
    <property type="entry name" value="ABC_transporter-like_ATP-bd"/>
</dbReference>
<dbReference type="InterPro" id="IPR027417">
    <property type="entry name" value="P-loop_NTPase"/>
</dbReference>
<keyword evidence="2" id="KW-0813">Transport</keyword>
<protein>
    <submittedName>
        <fullName evidence="8">Iron complex transport system ATP-binding protein</fullName>
    </submittedName>
</protein>
<dbReference type="SMART" id="SM00382">
    <property type="entry name" value="AAA"/>
    <property type="match status" value="1"/>
</dbReference>
<reference evidence="8 9" key="1">
    <citation type="submission" date="2019-03" db="EMBL/GenBank/DDBJ databases">
        <title>Genomic Encyclopedia of Type Strains, Phase IV (KMG-IV): sequencing the most valuable type-strain genomes for metagenomic binning, comparative biology and taxonomic classification.</title>
        <authorList>
            <person name="Goeker M."/>
        </authorList>
    </citation>
    <scope>NUCLEOTIDE SEQUENCE [LARGE SCALE GENOMIC DNA]</scope>
    <source>
        <strain evidence="8 9">DSM 18401</strain>
    </source>
</reference>
<dbReference type="PROSITE" id="PS00211">
    <property type="entry name" value="ABC_TRANSPORTER_1"/>
    <property type="match status" value="1"/>
</dbReference>
<dbReference type="EMBL" id="SLVX01000005">
    <property type="protein sequence ID" value="TCN45917.1"/>
    <property type="molecule type" value="Genomic_DNA"/>
</dbReference>
<evidence type="ECO:0000313" key="8">
    <source>
        <dbReference type="EMBL" id="TCN45917.1"/>
    </source>
</evidence>
<keyword evidence="5" id="KW-0864">Zinc transport</keyword>
<dbReference type="RefSeq" id="WP_133033999.1">
    <property type="nucleotide sequence ID" value="NZ_BAABEI010000002.1"/>
</dbReference>